<dbReference type="Gene3D" id="3.40.1730.10">
    <property type="entry name" value="pa0076 domain"/>
    <property type="match status" value="1"/>
</dbReference>
<dbReference type="RefSeq" id="WP_306884073.1">
    <property type="nucleotide sequence ID" value="NZ_JAUSUL010000001.1"/>
</dbReference>
<keyword evidence="2" id="KW-1185">Reference proteome</keyword>
<protein>
    <submittedName>
        <fullName evidence="1">Type VI secretion system protein ImpM</fullName>
    </submittedName>
</protein>
<dbReference type="NCBIfam" id="TIGR03373">
    <property type="entry name" value="VI_minor_4"/>
    <property type="match status" value="1"/>
</dbReference>
<evidence type="ECO:0000313" key="1">
    <source>
        <dbReference type="EMBL" id="MDQ0314300.1"/>
    </source>
</evidence>
<dbReference type="InterPro" id="IPR017748">
    <property type="entry name" value="TagF"/>
</dbReference>
<gene>
    <name evidence="1" type="ORF">J2S73_000737</name>
</gene>
<dbReference type="EMBL" id="JAUSUL010000001">
    <property type="protein sequence ID" value="MDQ0314300.1"/>
    <property type="molecule type" value="Genomic_DNA"/>
</dbReference>
<dbReference type="InterPro" id="IPR038225">
    <property type="entry name" value="TagF_sf"/>
</dbReference>
<name>A0AAE3VLN7_9HYPH</name>
<comment type="caution">
    <text evidence="1">The sequence shown here is derived from an EMBL/GenBank/DDBJ whole genome shotgun (WGS) entry which is preliminary data.</text>
</comment>
<accession>A0AAE3VLN7</accession>
<reference evidence="1" key="1">
    <citation type="submission" date="2023-07" db="EMBL/GenBank/DDBJ databases">
        <title>Genomic Encyclopedia of Type Strains, Phase IV (KMG-IV): sequencing the most valuable type-strain genomes for metagenomic binning, comparative biology and taxonomic classification.</title>
        <authorList>
            <person name="Goeker M."/>
        </authorList>
    </citation>
    <scope>NUCLEOTIDE SEQUENCE</scope>
    <source>
        <strain evidence="1">DSM 21202</strain>
    </source>
</reference>
<evidence type="ECO:0000313" key="2">
    <source>
        <dbReference type="Proteomes" id="UP001229244"/>
    </source>
</evidence>
<sequence length="237" mass="26120">MTAGIYGKLPGAADFCRKHLPNSFVEPWDKWLQECLSQARDALGDKWENAYLSSPLWCFAIDSGVVSEVGWTGVLATSVDASGRYYPLTLACSIDQLLPSQTLAVNLQIPLQDMEKNALALIEGDKTIEEVMAALDKVDRGLSTLDSLGAEPMLFANSYGSELAALLTNPLFAPVSDLRRSGLTTYTPAPRPSNVSVWWHYGWPDRNPEAIRVRGLPTGAMFASFLDGRWKDHGWRN</sequence>
<dbReference type="Pfam" id="PF09867">
    <property type="entry name" value="TagF_N"/>
    <property type="match status" value="1"/>
</dbReference>
<dbReference type="AlphaFoldDB" id="A0AAE3VLN7"/>
<dbReference type="Proteomes" id="UP001229244">
    <property type="component" value="Unassembled WGS sequence"/>
</dbReference>
<organism evidence="1 2">
    <name type="scientific">Amorphus orientalis</name>
    <dbReference type="NCBI Taxonomy" id="649198"/>
    <lineage>
        <taxon>Bacteria</taxon>
        <taxon>Pseudomonadati</taxon>
        <taxon>Pseudomonadota</taxon>
        <taxon>Alphaproteobacteria</taxon>
        <taxon>Hyphomicrobiales</taxon>
        <taxon>Amorphaceae</taxon>
        <taxon>Amorphus</taxon>
    </lineage>
</organism>
<proteinExistence type="predicted"/>
<dbReference type="PIRSF" id="PIRSF029287">
    <property type="entry name" value="UCP029287"/>
    <property type="match status" value="1"/>
</dbReference>